<dbReference type="Gene3D" id="1.10.8.60">
    <property type="match status" value="1"/>
</dbReference>
<organism evidence="6 8">
    <name type="scientific">Alistipes finegoldii</name>
    <dbReference type="NCBI Taxonomy" id="214856"/>
    <lineage>
        <taxon>Bacteria</taxon>
        <taxon>Pseudomonadati</taxon>
        <taxon>Bacteroidota</taxon>
        <taxon>Bacteroidia</taxon>
        <taxon>Bacteroidales</taxon>
        <taxon>Rikenellaceae</taxon>
        <taxon>Alistipes</taxon>
    </lineage>
</organism>
<dbReference type="Proteomes" id="UP001181347">
    <property type="component" value="Unassembled WGS sequence"/>
</dbReference>
<evidence type="ECO:0000256" key="2">
    <source>
        <dbReference type="ARBA" id="ARBA00022840"/>
    </source>
</evidence>
<evidence type="ECO:0000313" key="7">
    <source>
        <dbReference type="EMBL" id="MDU0261736.1"/>
    </source>
</evidence>
<dbReference type="InterPro" id="IPR003593">
    <property type="entry name" value="AAA+_ATPase"/>
</dbReference>
<keyword evidence="3" id="KW-0805">Transcription regulation</keyword>
<protein>
    <submittedName>
        <fullName evidence="7">Sigma-54 dependent transcriptional regulator</fullName>
    </submittedName>
    <submittedName>
        <fullName evidence="6">Sigma-54-dependent Fis family transcriptional regulator</fullName>
    </submittedName>
</protein>
<gene>
    <name evidence="6" type="ORF">CE91St16_19300</name>
    <name evidence="7" type="ORF">RVH17_16765</name>
</gene>
<dbReference type="FunFam" id="3.40.50.300:FF:000006">
    <property type="entry name" value="DNA-binding transcriptional regulator NtrC"/>
    <property type="match status" value="1"/>
</dbReference>
<dbReference type="Proteomes" id="UP001055105">
    <property type="component" value="Unassembled WGS sequence"/>
</dbReference>
<dbReference type="InterPro" id="IPR027417">
    <property type="entry name" value="P-loop_NTPase"/>
</dbReference>
<dbReference type="InterPro" id="IPR025943">
    <property type="entry name" value="Sigma_54_int_dom_ATP-bd_2"/>
</dbReference>
<keyword evidence="4" id="KW-0804">Transcription</keyword>
<dbReference type="Pfam" id="PF02954">
    <property type="entry name" value="HTH_8"/>
    <property type="match status" value="1"/>
</dbReference>
<dbReference type="RefSeq" id="WP_009596552.1">
    <property type="nucleotide sequence ID" value="NZ_AP025581.1"/>
</dbReference>
<evidence type="ECO:0000256" key="3">
    <source>
        <dbReference type="ARBA" id="ARBA00023015"/>
    </source>
</evidence>
<dbReference type="EMBL" id="JAWDES010000006">
    <property type="protein sequence ID" value="MDU0261736.1"/>
    <property type="molecule type" value="Genomic_DNA"/>
</dbReference>
<evidence type="ECO:0000313" key="8">
    <source>
        <dbReference type="Proteomes" id="UP001055105"/>
    </source>
</evidence>
<dbReference type="OMA" id="YKVLFDM"/>
<reference evidence="6" key="1">
    <citation type="submission" date="2022-01" db="EMBL/GenBank/DDBJ databases">
        <title>Novel bile acid biosynthetic pathways are enriched in the microbiome of centenarians.</title>
        <authorList>
            <person name="Sato Y."/>
            <person name="Atarashi K."/>
            <person name="Plichta R.D."/>
            <person name="Arai Y."/>
            <person name="Sasajima S."/>
            <person name="Kearney M.S."/>
            <person name="Suda W."/>
            <person name="Takeshita K."/>
            <person name="Sasaki T."/>
            <person name="Okamoto S."/>
            <person name="Skelly N.A."/>
            <person name="Okamura Y."/>
            <person name="Vlamakis H."/>
            <person name="Li Y."/>
            <person name="Tanoue T."/>
            <person name="Takei H."/>
            <person name="Nittono H."/>
            <person name="Narushima S."/>
            <person name="Irie J."/>
            <person name="Itoh H."/>
            <person name="Moriya K."/>
            <person name="Sugiura Y."/>
            <person name="Suematsu M."/>
            <person name="Moritoki N."/>
            <person name="Shibata S."/>
            <person name="Littman R.D."/>
            <person name="Fischbach A.M."/>
            <person name="Uwamino Y."/>
            <person name="Inoue T."/>
            <person name="Honda A."/>
            <person name="Hattori M."/>
            <person name="Murai T."/>
            <person name="Xavier J.R."/>
            <person name="Hirose N."/>
            <person name="Honda K."/>
        </authorList>
    </citation>
    <scope>NUCLEOTIDE SEQUENCE</scope>
    <source>
        <strain evidence="6">CE91-St16</strain>
    </source>
</reference>
<dbReference type="AlphaFoldDB" id="A0AA37KN44"/>
<dbReference type="SUPFAM" id="SSF46689">
    <property type="entry name" value="Homeodomain-like"/>
    <property type="match status" value="1"/>
</dbReference>
<dbReference type="PROSITE" id="PS00676">
    <property type="entry name" value="SIGMA54_INTERACT_2"/>
    <property type="match status" value="1"/>
</dbReference>
<evidence type="ECO:0000256" key="4">
    <source>
        <dbReference type="ARBA" id="ARBA00023163"/>
    </source>
</evidence>
<name>A0AA37KN44_9BACT</name>
<feature type="domain" description="Sigma-54 factor interaction" evidence="5">
    <location>
        <begin position="13"/>
        <end position="242"/>
    </location>
</feature>
<dbReference type="GO" id="GO:0005524">
    <property type="term" value="F:ATP binding"/>
    <property type="evidence" value="ECO:0007669"/>
    <property type="project" value="UniProtKB-KW"/>
</dbReference>
<dbReference type="GO" id="GO:0006355">
    <property type="term" value="P:regulation of DNA-templated transcription"/>
    <property type="evidence" value="ECO:0007669"/>
    <property type="project" value="InterPro"/>
</dbReference>
<dbReference type="PROSITE" id="PS50045">
    <property type="entry name" value="SIGMA54_INTERACT_4"/>
    <property type="match status" value="1"/>
</dbReference>
<dbReference type="Gene3D" id="3.40.50.300">
    <property type="entry name" value="P-loop containing nucleotide triphosphate hydrolases"/>
    <property type="match status" value="1"/>
</dbReference>
<dbReference type="Pfam" id="PF00158">
    <property type="entry name" value="Sigma54_activat"/>
    <property type="match status" value="1"/>
</dbReference>
<accession>A0AA37KN44</accession>
<proteinExistence type="predicted"/>
<dbReference type="PANTHER" id="PTHR32071">
    <property type="entry name" value="TRANSCRIPTIONAL REGULATORY PROTEIN"/>
    <property type="match status" value="1"/>
</dbReference>
<keyword evidence="1" id="KW-0547">Nucleotide-binding</keyword>
<dbReference type="InterPro" id="IPR025662">
    <property type="entry name" value="Sigma_54_int_dom_ATP-bd_1"/>
</dbReference>
<sequence length="402" mass="44881">MTDITTVKQRFGIIGASELLDRALEVAVRVAPTDLTVLVTGESGVGKEFFPQVIHAYSARKHNKYIAVNCAAIPEGTIDSELFGHEKGSFTGALEARKGYFEEADGGTIFLDEVAELPHPTQARLLRVLQTGEFIRVGSSKVQKTDVRVVAATNMNLQQAIASGRFREDLYYRLSTVPITVPALRERPQDIPLLFRKFAADVAVQYRMPAVTLDPAAREMLMHYYWRGNIRQLKNVAEQISAIEQTRLITPDVLAKYLPPQGGGAPVMMGGAPVDDAMSTERELLYKVLFDMRADINDLKRMMSELLHNPCQEPVRDVKALLSTTAQSSAPVYAAGSVPVFAESEEVTDEPPREMTKADMQREQIIRALRRNNGRRREAAAELFMSERTLYRKIKELGIEEN</sequence>
<comment type="caution">
    <text evidence="6">The sequence shown here is derived from an EMBL/GenBank/DDBJ whole genome shotgun (WGS) entry which is preliminary data.</text>
</comment>
<evidence type="ECO:0000313" key="6">
    <source>
        <dbReference type="EMBL" id="GKI19022.1"/>
    </source>
</evidence>
<dbReference type="InterPro" id="IPR009057">
    <property type="entry name" value="Homeodomain-like_sf"/>
</dbReference>
<dbReference type="InterPro" id="IPR002197">
    <property type="entry name" value="HTH_Fis"/>
</dbReference>
<dbReference type="Pfam" id="PF25601">
    <property type="entry name" value="AAA_lid_14"/>
    <property type="match status" value="1"/>
</dbReference>
<keyword evidence="2" id="KW-0067">ATP-binding</keyword>
<dbReference type="EMBL" id="BQOL01000001">
    <property type="protein sequence ID" value="GKI19022.1"/>
    <property type="molecule type" value="Genomic_DNA"/>
</dbReference>
<dbReference type="Gene3D" id="1.10.10.60">
    <property type="entry name" value="Homeodomain-like"/>
    <property type="match status" value="1"/>
</dbReference>
<dbReference type="SUPFAM" id="SSF52540">
    <property type="entry name" value="P-loop containing nucleoside triphosphate hydrolases"/>
    <property type="match status" value="1"/>
</dbReference>
<dbReference type="PANTHER" id="PTHR32071:SF121">
    <property type="entry name" value="SIGMA L-DEPENDENT TRANSCRIPTIONAL REGULATOR YQIR-RELATED"/>
    <property type="match status" value="1"/>
</dbReference>
<dbReference type="InterPro" id="IPR058031">
    <property type="entry name" value="AAA_lid_NorR"/>
</dbReference>
<dbReference type="PRINTS" id="PR01590">
    <property type="entry name" value="HTHFIS"/>
</dbReference>
<dbReference type="PROSITE" id="PS00675">
    <property type="entry name" value="SIGMA54_INTERACT_1"/>
    <property type="match status" value="1"/>
</dbReference>
<dbReference type="CDD" id="cd00009">
    <property type="entry name" value="AAA"/>
    <property type="match status" value="1"/>
</dbReference>
<reference evidence="7" key="2">
    <citation type="submission" date="2023-10" db="EMBL/GenBank/DDBJ databases">
        <title>Genome Sequence of the Bacteria from From Gut Wall in Crohn's Disease.</title>
        <authorList>
            <person name="Rodriguez-Palacios A."/>
        </authorList>
    </citation>
    <scope>NUCLEOTIDE SEQUENCE</scope>
    <source>
        <strain evidence="7">CavFT-hAR58</strain>
    </source>
</reference>
<evidence type="ECO:0000256" key="1">
    <source>
        <dbReference type="ARBA" id="ARBA00022741"/>
    </source>
</evidence>
<dbReference type="GO" id="GO:0043565">
    <property type="term" value="F:sequence-specific DNA binding"/>
    <property type="evidence" value="ECO:0007669"/>
    <property type="project" value="InterPro"/>
</dbReference>
<dbReference type="SMART" id="SM00382">
    <property type="entry name" value="AAA"/>
    <property type="match status" value="1"/>
</dbReference>
<dbReference type="InterPro" id="IPR002078">
    <property type="entry name" value="Sigma_54_int"/>
</dbReference>
<evidence type="ECO:0000259" key="5">
    <source>
        <dbReference type="PROSITE" id="PS50045"/>
    </source>
</evidence>